<dbReference type="Proteomes" id="UP000094609">
    <property type="component" value="Chromosome"/>
</dbReference>
<dbReference type="PATRIC" id="fig|1193502.14.peg.1181"/>
<dbReference type="RefSeq" id="WP_069477771.1">
    <property type="nucleotide sequence ID" value="NZ_CP017111.1"/>
</dbReference>
<protein>
    <submittedName>
        <fullName evidence="3">Uncharacterized protein</fullName>
    </submittedName>
</protein>
<reference evidence="4" key="1">
    <citation type="submission" date="2016-08" db="EMBL/GenBank/DDBJ databases">
        <title>Complete genome sequence of the organohalide-respiring Epsilonproteobacterium Sulfurospirillum halorespirans.</title>
        <authorList>
            <person name="Goris T."/>
            <person name="Zimmermann J."/>
            <person name="Schenz B."/>
            <person name="Lemos M."/>
            <person name="Hackermueller J."/>
            <person name="Diekert G."/>
        </authorList>
    </citation>
    <scope>NUCLEOTIDE SEQUENCE [LARGE SCALE GENOMIC DNA]</scope>
    <source>
        <strain>DSM 13726</strain>
        <strain evidence="4">PCE-M2</strain>
    </source>
</reference>
<name>A0A1D7TIZ3_9BACT</name>
<dbReference type="EMBL" id="CP017111">
    <property type="protein sequence ID" value="AOO64943.1"/>
    <property type="molecule type" value="Genomic_DNA"/>
</dbReference>
<sequence>MHHKEHNTLDLLEQFTHNTQTSSNKSDDNENRMFKELGQLMSKSDKKGSNSIFGIPNFIWYIIMLGMFGYLIKEIFFLNEINDVSTAVSTINQSVTKEITEIQNSAHKALENANAKKEGR</sequence>
<organism evidence="3 4">
    <name type="scientific">Sulfurospirillum halorespirans DSM 13726</name>
    <dbReference type="NCBI Taxonomy" id="1193502"/>
    <lineage>
        <taxon>Bacteria</taxon>
        <taxon>Pseudomonadati</taxon>
        <taxon>Campylobacterota</taxon>
        <taxon>Epsilonproteobacteria</taxon>
        <taxon>Campylobacterales</taxon>
        <taxon>Sulfurospirillaceae</taxon>
        <taxon>Sulfurospirillum</taxon>
    </lineage>
</organism>
<dbReference type="KEGG" id="shal:SHALO_1163"/>
<keyword evidence="2" id="KW-1133">Transmembrane helix</keyword>
<keyword evidence="2" id="KW-0812">Transmembrane</keyword>
<evidence type="ECO:0000313" key="3">
    <source>
        <dbReference type="EMBL" id="AOO64943.1"/>
    </source>
</evidence>
<feature type="transmembrane region" description="Helical" evidence="2">
    <location>
        <begin position="51"/>
        <end position="72"/>
    </location>
</feature>
<accession>A0A1D7TIZ3</accession>
<evidence type="ECO:0000256" key="2">
    <source>
        <dbReference type="SAM" id="Phobius"/>
    </source>
</evidence>
<feature type="region of interest" description="Disordered" evidence="1">
    <location>
        <begin position="18"/>
        <end position="50"/>
    </location>
</feature>
<feature type="compositionally biased region" description="Basic and acidic residues" evidence="1">
    <location>
        <begin position="25"/>
        <end position="35"/>
    </location>
</feature>
<evidence type="ECO:0000313" key="4">
    <source>
        <dbReference type="Proteomes" id="UP000094609"/>
    </source>
</evidence>
<keyword evidence="4" id="KW-1185">Reference proteome</keyword>
<keyword evidence="2" id="KW-0472">Membrane</keyword>
<dbReference type="STRING" id="1193502.SHALO_1163"/>
<dbReference type="AlphaFoldDB" id="A0A1D7TIZ3"/>
<gene>
    <name evidence="3" type="ORF">SHALO_1163</name>
</gene>
<proteinExistence type="predicted"/>
<evidence type="ECO:0000256" key="1">
    <source>
        <dbReference type="SAM" id="MobiDB-lite"/>
    </source>
</evidence>